<gene>
    <name evidence="1" type="ORF">BS47DRAFT_1378947</name>
</gene>
<sequence>MKLWQPGIKVIPLKKGTVQLTGAWSLPALSGCLCPVQVTESAPMIFGLIPMVAGHFTDWGADFYQEVQSLGHICVHWKEMSRYQAVSLWDPCRGSGDGAKLEGTILKSQYSGEERGQLKDCELAPGVATQPDVSLKASV</sequence>
<reference evidence="1" key="1">
    <citation type="journal article" date="2020" name="Nat. Commun.">
        <title>Large-scale genome sequencing of mycorrhizal fungi provides insights into the early evolution of symbiotic traits.</title>
        <authorList>
            <person name="Miyauchi S."/>
            <person name="Kiss E."/>
            <person name="Kuo A."/>
            <person name="Drula E."/>
            <person name="Kohler A."/>
            <person name="Sanchez-Garcia M."/>
            <person name="Morin E."/>
            <person name="Andreopoulos B."/>
            <person name="Barry K.W."/>
            <person name="Bonito G."/>
            <person name="Buee M."/>
            <person name="Carver A."/>
            <person name="Chen C."/>
            <person name="Cichocki N."/>
            <person name="Clum A."/>
            <person name="Culley D."/>
            <person name="Crous P.W."/>
            <person name="Fauchery L."/>
            <person name="Girlanda M."/>
            <person name="Hayes R.D."/>
            <person name="Keri Z."/>
            <person name="LaButti K."/>
            <person name="Lipzen A."/>
            <person name="Lombard V."/>
            <person name="Magnuson J."/>
            <person name="Maillard F."/>
            <person name="Murat C."/>
            <person name="Nolan M."/>
            <person name="Ohm R.A."/>
            <person name="Pangilinan J."/>
            <person name="Pereira M.F."/>
            <person name="Perotto S."/>
            <person name="Peter M."/>
            <person name="Pfister S."/>
            <person name="Riley R."/>
            <person name="Sitrit Y."/>
            <person name="Stielow J.B."/>
            <person name="Szollosi G."/>
            <person name="Zifcakova L."/>
            <person name="Stursova M."/>
            <person name="Spatafora J.W."/>
            <person name="Tedersoo L."/>
            <person name="Vaario L.M."/>
            <person name="Yamada A."/>
            <person name="Yan M."/>
            <person name="Wang P."/>
            <person name="Xu J."/>
            <person name="Bruns T."/>
            <person name="Baldrian P."/>
            <person name="Vilgalys R."/>
            <person name="Dunand C."/>
            <person name="Henrissat B."/>
            <person name="Grigoriev I.V."/>
            <person name="Hibbett D."/>
            <person name="Nagy L.G."/>
            <person name="Martin F.M."/>
        </authorList>
    </citation>
    <scope>NUCLEOTIDE SEQUENCE</scope>
    <source>
        <strain evidence="1">UP504</strain>
    </source>
</reference>
<evidence type="ECO:0000313" key="2">
    <source>
        <dbReference type="Proteomes" id="UP000886523"/>
    </source>
</evidence>
<name>A0A9P6BAT0_9AGAM</name>
<accession>A0A9P6BAT0</accession>
<dbReference type="PROSITE" id="PS51257">
    <property type="entry name" value="PROKAR_LIPOPROTEIN"/>
    <property type="match status" value="1"/>
</dbReference>
<protein>
    <submittedName>
        <fullName evidence="1">Uncharacterized protein</fullName>
    </submittedName>
</protein>
<dbReference type="EMBL" id="MU128912">
    <property type="protein sequence ID" value="KAF9520437.1"/>
    <property type="molecule type" value="Genomic_DNA"/>
</dbReference>
<organism evidence="1 2">
    <name type="scientific">Hydnum rufescens UP504</name>
    <dbReference type="NCBI Taxonomy" id="1448309"/>
    <lineage>
        <taxon>Eukaryota</taxon>
        <taxon>Fungi</taxon>
        <taxon>Dikarya</taxon>
        <taxon>Basidiomycota</taxon>
        <taxon>Agaricomycotina</taxon>
        <taxon>Agaricomycetes</taxon>
        <taxon>Cantharellales</taxon>
        <taxon>Hydnaceae</taxon>
        <taxon>Hydnum</taxon>
    </lineage>
</organism>
<dbReference type="AlphaFoldDB" id="A0A9P6BAT0"/>
<proteinExistence type="predicted"/>
<dbReference type="Proteomes" id="UP000886523">
    <property type="component" value="Unassembled WGS sequence"/>
</dbReference>
<comment type="caution">
    <text evidence="1">The sequence shown here is derived from an EMBL/GenBank/DDBJ whole genome shotgun (WGS) entry which is preliminary data.</text>
</comment>
<keyword evidence="2" id="KW-1185">Reference proteome</keyword>
<evidence type="ECO:0000313" key="1">
    <source>
        <dbReference type="EMBL" id="KAF9520437.1"/>
    </source>
</evidence>